<dbReference type="Proteomes" id="UP000054423">
    <property type="component" value="Unassembled WGS sequence"/>
</dbReference>
<name>W2JWX0_PHYNI</name>
<gene>
    <name evidence="1" type="ORF">L917_21622</name>
</gene>
<dbReference type="AlphaFoldDB" id="W2JWX0"/>
<proteinExistence type="predicted"/>
<sequence>MLTAAEIAQVETAQAQTNEMLQLMNNNGRQMIAALNAIIAGSTSHEVMSEQDWIGFLALSDEVEAIIAGAKDGLRQTQLTVGAEEKRERMTNVLLQHVLAMTKMQKILNMHAV</sequence>
<organism evidence="1">
    <name type="scientific">Phytophthora nicotianae</name>
    <name type="common">Potato buckeye rot agent</name>
    <name type="synonym">Phytophthora parasitica</name>
    <dbReference type="NCBI Taxonomy" id="4792"/>
    <lineage>
        <taxon>Eukaryota</taxon>
        <taxon>Sar</taxon>
        <taxon>Stramenopiles</taxon>
        <taxon>Oomycota</taxon>
        <taxon>Peronosporomycetes</taxon>
        <taxon>Peronosporales</taxon>
        <taxon>Peronosporaceae</taxon>
        <taxon>Phytophthora</taxon>
    </lineage>
</organism>
<reference evidence="1" key="1">
    <citation type="submission" date="2013-11" db="EMBL/GenBank/DDBJ databases">
        <title>The Genome Sequence of Phytophthora parasitica CHvinca01.</title>
        <authorList>
            <consortium name="The Broad Institute Genomics Platform"/>
            <person name="Russ C."/>
            <person name="Tyler B."/>
            <person name="Panabieres F."/>
            <person name="Shan W."/>
            <person name="Tripathy S."/>
            <person name="Grunwald N."/>
            <person name="Machado M."/>
            <person name="Johnson C.S."/>
            <person name="Arredondo F."/>
            <person name="Hong C."/>
            <person name="Coffey M."/>
            <person name="Young S.K."/>
            <person name="Zeng Q."/>
            <person name="Gargeya S."/>
            <person name="Fitzgerald M."/>
            <person name="Abouelleil A."/>
            <person name="Alvarado L."/>
            <person name="Chapman S.B."/>
            <person name="Gainer-Dewar J."/>
            <person name="Goldberg J."/>
            <person name="Griggs A."/>
            <person name="Gujja S."/>
            <person name="Hansen M."/>
            <person name="Howarth C."/>
            <person name="Imamovic A."/>
            <person name="Ireland A."/>
            <person name="Larimer J."/>
            <person name="McCowan C."/>
            <person name="Murphy C."/>
            <person name="Pearson M."/>
            <person name="Poon T.W."/>
            <person name="Priest M."/>
            <person name="Roberts A."/>
            <person name="Saif S."/>
            <person name="Shea T."/>
            <person name="Sykes S."/>
            <person name="Wortman J."/>
            <person name="Nusbaum C."/>
            <person name="Birren B."/>
        </authorList>
    </citation>
    <scope>NUCLEOTIDE SEQUENCE [LARGE SCALE GENOMIC DNA]</scope>
    <source>
        <strain evidence="1">CHvinca01</strain>
    </source>
</reference>
<accession>W2JWX0</accession>
<evidence type="ECO:0000313" key="1">
    <source>
        <dbReference type="EMBL" id="ETL77436.1"/>
    </source>
</evidence>
<protein>
    <submittedName>
        <fullName evidence="1">Uncharacterized protein</fullName>
    </submittedName>
</protein>
<dbReference type="EMBL" id="KI683685">
    <property type="protein sequence ID" value="ETL77436.1"/>
    <property type="molecule type" value="Genomic_DNA"/>
</dbReference>